<dbReference type="InterPro" id="IPR036396">
    <property type="entry name" value="Cyt_P450_sf"/>
</dbReference>
<dbReference type="SUPFAM" id="SSF48264">
    <property type="entry name" value="Cytochrome P450"/>
    <property type="match status" value="1"/>
</dbReference>
<sequence length="346" mass="38870">MASLSLKSAILAAWSWSREGQTHNDHVSITLTSLFVVITLLMWFAWMMKKTAVKYPLPPGPRGLPLVGNLPFIDRDDVYRYFSKMTDMYGPIFKLKMGSKLYVVVGSTSYAKEVLKDSDIIFANRDTPSAIVKLSYGGSGIIWTSRQLRRTVQFLYSKIGSPIDIADQMFFTNLNTIMSMLWGGTVKDDEMSNAGKEFQQATIEAIALMGEANISDLFPLLARFDIQGIARRAQTLLLWFDRILDSIINERIKFNQAGEKNENRDFLDILLELKDRGDTKIPITIVNIKALFLDLVVAATDTTAAAVEWAMAEIMNHPEVMKRIQEELVTVVGENCVGEDRVLGLP</sequence>
<comment type="caution">
    <text evidence="2">The sequence shown here is derived from an EMBL/GenBank/DDBJ whole genome shotgun (WGS) entry which is preliminary data.</text>
</comment>
<keyword evidence="1" id="KW-1133">Transmembrane helix</keyword>
<dbReference type="PANTHER" id="PTHR47951:SF7">
    <property type="entry name" value="FLAVONOID 3',5'-HYDROXYLASE-LIKE ISOFORM X1"/>
    <property type="match status" value="1"/>
</dbReference>
<feature type="transmembrane region" description="Helical" evidence="1">
    <location>
        <begin position="27"/>
        <end position="46"/>
    </location>
</feature>
<proteinExistence type="predicted"/>
<gene>
    <name evidence="2" type="ORF">FRX31_004469</name>
</gene>
<dbReference type="PANTHER" id="PTHR47951">
    <property type="entry name" value="OS08G0547900 PROTEIN"/>
    <property type="match status" value="1"/>
</dbReference>
<dbReference type="GO" id="GO:0044550">
    <property type="term" value="P:secondary metabolite biosynthetic process"/>
    <property type="evidence" value="ECO:0007669"/>
    <property type="project" value="UniProtKB-ARBA"/>
</dbReference>
<dbReference type="Pfam" id="PF00067">
    <property type="entry name" value="p450"/>
    <property type="match status" value="2"/>
</dbReference>
<evidence type="ECO:0000313" key="2">
    <source>
        <dbReference type="EMBL" id="KAF5205944.1"/>
    </source>
</evidence>
<dbReference type="EMBL" id="JABWDY010003438">
    <property type="protein sequence ID" value="KAF5205944.1"/>
    <property type="molecule type" value="Genomic_DNA"/>
</dbReference>
<reference evidence="2 3" key="1">
    <citation type="submission" date="2020-06" db="EMBL/GenBank/DDBJ databases">
        <title>Transcriptomic and genomic resources for Thalictrum thalictroides and T. hernandezii: Facilitating candidate gene discovery in an emerging model plant lineage.</title>
        <authorList>
            <person name="Arias T."/>
            <person name="Riano-Pachon D.M."/>
            <person name="Di Stilio V.S."/>
        </authorList>
    </citation>
    <scope>NUCLEOTIDE SEQUENCE [LARGE SCALE GENOMIC DNA]</scope>
    <source>
        <strain evidence="3">cv. WT478/WT964</strain>
        <tissue evidence="2">Leaves</tissue>
    </source>
</reference>
<dbReference type="Gene3D" id="1.10.630.10">
    <property type="entry name" value="Cytochrome P450"/>
    <property type="match status" value="1"/>
</dbReference>
<dbReference type="OrthoDB" id="2789670at2759"/>
<dbReference type="GO" id="GO:0005506">
    <property type="term" value="F:iron ion binding"/>
    <property type="evidence" value="ECO:0007669"/>
    <property type="project" value="InterPro"/>
</dbReference>
<keyword evidence="3" id="KW-1185">Reference proteome</keyword>
<dbReference type="GO" id="GO:0020037">
    <property type="term" value="F:heme binding"/>
    <property type="evidence" value="ECO:0007669"/>
    <property type="project" value="InterPro"/>
</dbReference>
<protein>
    <submittedName>
        <fullName evidence="2">Cytochrome p450</fullName>
    </submittedName>
</protein>
<dbReference type="Proteomes" id="UP000554482">
    <property type="component" value="Unassembled WGS sequence"/>
</dbReference>
<dbReference type="InterPro" id="IPR002401">
    <property type="entry name" value="Cyt_P450_E_grp-I"/>
</dbReference>
<keyword evidence="1" id="KW-0472">Membrane</keyword>
<dbReference type="GO" id="GO:0016705">
    <property type="term" value="F:oxidoreductase activity, acting on paired donors, with incorporation or reduction of molecular oxygen"/>
    <property type="evidence" value="ECO:0007669"/>
    <property type="project" value="InterPro"/>
</dbReference>
<organism evidence="2 3">
    <name type="scientific">Thalictrum thalictroides</name>
    <name type="common">Rue-anemone</name>
    <name type="synonym">Anemone thalictroides</name>
    <dbReference type="NCBI Taxonomy" id="46969"/>
    <lineage>
        <taxon>Eukaryota</taxon>
        <taxon>Viridiplantae</taxon>
        <taxon>Streptophyta</taxon>
        <taxon>Embryophyta</taxon>
        <taxon>Tracheophyta</taxon>
        <taxon>Spermatophyta</taxon>
        <taxon>Magnoliopsida</taxon>
        <taxon>Ranunculales</taxon>
        <taxon>Ranunculaceae</taxon>
        <taxon>Thalictroideae</taxon>
        <taxon>Thalictrum</taxon>
    </lineage>
</organism>
<evidence type="ECO:0000256" key="1">
    <source>
        <dbReference type="SAM" id="Phobius"/>
    </source>
</evidence>
<name>A0A7J6X898_THATH</name>
<dbReference type="AlphaFoldDB" id="A0A7J6X898"/>
<keyword evidence="1" id="KW-0812">Transmembrane</keyword>
<dbReference type="PRINTS" id="PR00463">
    <property type="entry name" value="EP450I"/>
</dbReference>
<dbReference type="InterPro" id="IPR001128">
    <property type="entry name" value="Cyt_P450"/>
</dbReference>
<evidence type="ECO:0000313" key="3">
    <source>
        <dbReference type="Proteomes" id="UP000554482"/>
    </source>
</evidence>
<accession>A0A7J6X898</accession>
<dbReference type="GO" id="GO:0004497">
    <property type="term" value="F:monooxygenase activity"/>
    <property type="evidence" value="ECO:0007669"/>
    <property type="project" value="InterPro"/>
</dbReference>